<reference evidence="1" key="1">
    <citation type="submission" date="2019-11" db="EMBL/GenBank/DDBJ databases">
        <title>Microbial mats filling the niche in hypersaline microbial mats.</title>
        <authorList>
            <person name="Wong H.L."/>
            <person name="Macleod F.I."/>
            <person name="White R.A. III"/>
            <person name="Burns B.P."/>
        </authorList>
    </citation>
    <scope>NUCLEOTIDE SEQUENCE</scope>
    <source>
        <strain evidence="1">Bin_327</strain>
    </source>
</reference>
<evidence type="ECO:0000313" key="2">
    <source>
        <dbReference type="Proteomes" id="UP000630660"/>
    </source>
</evidence>
<evidence type="ECO:0008006" key="3">
    <source>
        <dbReference type="Google" id="ProtNLM"/>
    </source>
</evidence>
<dbReference type="EMBL" id="WJKJ01000082">
    <property type="protein sequence ID" value="MBD3364093.1"/>
    <property type="molecule type" value="Genomic_DNA"/>
</dbReference>
<sequence>MGGENTKALSVLDEVRDPGSMILPIYAYYLTKACILCFLGRYDEALDALAEGMRVTLDEDGCVPCFTNNCRRIPQLEPLRKPPYRERLEGIIGSKPKIHSKPETG</sequence>
<proteinExistence type="predicted"/>
<dbReference type="AlphaFoldDB" id="A0A9D5QBY4"/>
<comment type="caution">
    <text evidence="1">The sequence shown here is derived from an EMBL/GenBank/DDBJ whole genome shotgun (WGS) entry which is preliminary data.</text>
</comment>
<evidence type="ECO:0000313" key="1">
    <source>
        <dbReference type="EMBL" id="MBD3364093.1"/>
    </source>
</evidence>
<dbReference type="Proteomes" id="UP000630660">
    <property type="component" value="Unassembled WGS sequence"/>
</dbReference>
<name>A0A9D5QBY4_UNCW3</name>
<gene>
    <name evidence="1" type="ORF">GF359_02645</name>
</gene>
<accession>A0A9D5QBY4</accession>
<protein>
    <recommendedName>
        <fullName evidence="3">Tetratricopeptide repeat protein</fullName>
    </recommendedName>
</protein>
<organism evidence="1 2">
    <name type="scientific">candidate division WOR-3 bacterium</name>
    <dbReference type="NCBI Taxonomy" id="2052148"/>
    <lineage>
        <taxon>Bacteria</taxon>
        <taxon>Bacteria division WOR-3</taxon>
    </lineage>
</organism>